<evidence type="ECO:0000259" key="2">
    <source>
        <dbReference type="PROSITE" id="PS50235"/>
    </source>
</evidence>
<dbReference type="InterPro" id="IPR028889">
    <property type="entry name" value="USP"/>
</dbReference>
<evidence type="ECO:0000313" key="3">
    <source>
        <dbReference type="RefSeq" id="XP_028142345.1"/>
    </source>
</evidence>
<gene>
    <name evidence="3" type="primary">LOC114336213</name>
</gene>
<accession>A0A6P7GDX9</accession>
<dbReference type="PROSITE" id="PS50235">
    <property type="entry name" value="USP_3"/>
    <property type="match status" value="1"/>
</dbReference>
<protein>
    <submittedName>
        <fullName evidence="3">Uncharacterized protein LOC114336213</fullName>
    </submittedName>
</protein>
<dbReference type="GO" id="GO:0016579">
    <property type="term" value="P:protein deubiquitination"/>
    <property type="evidence" value="ECO:0007669"/>
    <property type="project" value="InterPro"/>
</dbReference>
<reference evidence="3" key="1">
    <citation type="submission" date="2025-08" db="UniProtKB">
        <authorList>
            <consortium name="RefSeq"/>
        </authorList>
    </citation>
    <scope>IDENTIFICATION</scope>
</reference>
<organism evidence="3">
    <name type="scientific">Diabrotica virgifera virgifera</name>
    <name type="common">western corn rootworm</name>
    <dbReference type="NCBI Taxonomy" id="50390"/>
    <lineage>
        <taxon>Eukaryota</taxon>
        <taxon>Metazoa</taxon>
        <taxon>Ecdysozoa</taxon>
        <taxon>Arthropoda</taxon>
        <taxon>Hexapoda</taxon>
        <taxon>Insecta</taxon>
        <taxon>Pterygota</taxon>
        <taxon>Neoptera</taxon>
        <taxon>Endopterygota</taxon>
        <taxon>Coleoptera</taxon>
        <taxon>Polyphaga</taxon>
        <taxon>Cucujiformia</taxon>
        <taxon>Chrysomeloidea</taxon>
        <taxon>Chrysomelidae</taxon>
        <taxon>Galerucinae</taxon>
        <taxon>Diabroticina</taxon>
        <taxon>Diabroticites</taxon>
        <taxon>Diabrotica</taxon>
    </lineage>
</organism>
<dbReference type="AlphaFoldDB" id="A0A6P7GDX9"/>
<dbReference type="RefSeq" id="XP_028142345.1">
    <property type="nucleotide sequence ID" value="XM_028286544.1"/>
</dbReference>
<sequence>MQQNGNVNNENRNNHPGRREDIVVIGVDMDVSTALGTFSKSFSCPKTKAVYKILGVVEYRGPPVTRRSKSAMGHYIAITRRQTNWVAYDDNKKKSYPVYDSTEMKVELLFYSKL</sequence>
<evidence type="ECO:0000256" key="1">
    <source>
        <dbReference type="SAM" id="MobiDB-lite"/>
    </source>
</evidence>
<dbReference type="Gene3D" id="3.90.70.10">
    <property type="entry name" value="Cysteine proteinases"/>
    <property type="match status" value="1"/>
</dbReference>
<feature type="region of interest" description="Disordered" evidence="1">
    <location>
        <begin position="1"/>
        <end position="20"/>
    </location>
</feature>
<name>A0A6P7GDX9_DIAVI</name>
<feature type="domain" description="USP" evidence="2">
    <location>
        <begin position="1"/>
        <end position="114"/>
    </location>
</feature>
<dbReference type="InterPro" id="IPR001394">
    <property type="entry name" value="Peptidase_C19_UCH"/>
</dbReference>
<proteinExistence type="predicted"/>
<feature type="compositionally biased region" description="Low complexity" evidence="1">
    <location>
        <begin position="1"/>
        <end position="11"/>
    </location>
</feature>
<dbReference type="GO" id="GO:0004843">
    <property type="term" value="F:cysteine-type deubiquitinase activity"/>
    <property type="evidence" value="ECO:0007669"/>
    <property type="project" value="InterPro"/>
</dbReference>
<dbReference type="Pfam" id="PF00443">
    <property type="entry name" value="UCH"/>
    <property type="match status" value="1"/>
</dbReference>
<dbReference type="InParanoid" id="A0A6P7GDX9"/>